<feature type="compositionally biased region" description="Basic and acidic residues" evidence="4">
    <location>
        <begin position="652"/>
        <end position="664"/>
    </location>
</feature>
<dbReference type="PANTHER" id="PTHR19980:SF0">
    <property type="entry name" value="CLEAVAGE STIMULATION FACTOR SUBUNIT 3"/>
    <property type="match status" value="1"/>
</dbReference>
<keyword evidence="3" id="KW-0539">Nucleus</keyword>
<dbReference type="InterPro" id="IPR003107">
    <property type="entry name" value="HAT"/>
</dbReference>
<feature type="domain" description="Suppressor of forked" evidence="5">
    <location>
        <begin position="11"/>
        <end position="545"/>
    </location>
</feature>
<proteinExistence type="predicted"/>
<dbReference type="PANTHER" id="PTHR19980">
    <property type="entry name" value="RNA CLEAVAGE STIMULATION FACTOR"/>
    <property type="match status" value="1"/>
</dbReference>
<dbReference type="SMART" id="SM00386">
    <property type="entry name" value="HAT"/>
    <property type="match status" value="10"/>
</dbReference>
<reference evidence="6 7" key="1">
    <citation type="journal article" date="2014" name="Nat. Genet.">
        <title>Genome and transcriptome of the porcine whipworm Trichuris suis.</title>
        <authorList>
            <person name="Jex A.R."/>
            <person name="Nejsum P."/>
            <person name="Schwarz E.M."/>
            <person name="Hu L."/>
            <person name="Young N.D."/>
            <person name="Hall R.S."/>
            <person name="Korhonen P.K."/>
            <person name="Liao S."/>
            <person name="Thamsborg S."/>
            <person name="Xia J."/>
            <person name="Xu P."/>
            <person name="Wang S."/>
            <person name="Scheerlinck J.P."/>
            <person name="Hofmann A."/>
            <person name="Sternberg P.W."/>
            <person name="Wang J."/>
            <person name="Gasser R.B."/>
        </authorList>
    </citation>
    <scope>NUCLEOTIDE SEQUENCE [LARGE SCALE GENOMIC DNA]</scope>
    <source>
        <strain evidence="6">DCEP-RM93M</strain>
    </source>
</reference>
<dbReference type="GO" id="GO:0031124">
    <property type="term" value="P:mRNA 3'-end processing"/>
    <property type="evidence" value="ECO:0007669"/>
    <property type="project" value="InterPro"/>
</dbReference>
<gene>
    <name evidence="6" type="ORF">M513_03857</name>
</gene>
<dbReference type="Pfam" id="PF05843">
    <property type="entry name" value="Suf"/>
    <property type="match status" value="1"/>
</dbReference>
<keyword evidence="2" id="KW-0677">Repeat</keyword>
<evidence type="ECO:0000256" key="3">
    <source>
        <dbReference type="ARBA" id="ARBA00023242"/>
    </source>
</evidence>
<dbReference type="EMBL" id="KL363201">
    <property type="protein sequence ID" value="KFD55216.1"/>
    <property type="molecule type" value="Genomic_DNA"/>
</dbReference>
<dbReference type="InterPro" id="IPR008847">
    <property type="entry name" value="Suf"/>
</dbReference>
<evidence type="ECO:0000256" key="2">
    <source>
        <dbReference type="ARBA" id="ARBA00022737"/>
    </source>
</evidence>
<organism evidence="6 7">
    <name type="scientific">Trichuris suis</name>
    <name type="common">pig whipworm</name>
    <dbReference type="NCBI Taxonomy" id="68888"/>
    <lineage>
        <taxon>Eukaryota</taxon>
        <taxon>Metazoa</taxon>
        <taxon>Ecdysozoa</taxon>
        <taxon>Nematoda</taxon>
        <taxon>Enoplea</taxon>
        <taxon>Dorylaimia</taxon>
        <taxon>Trichinellida</taxon>
        <taxon>Trichuridae</taxon>
        <taxon>Trichuris</taxon>
    </lineage>
</organism>
<dbReference type="GO" id="GO:0003729">
    <property type="term" value="F:mRNA binding"/>
    <property type="evidence" value="ECO:0007669"/>
    <property type="project" value="TreeGrafter"/>
</dbReference>
<dbReference type="Gene3D" id="1.25.40.1040">
    <property type="match status" value="1"/>
</dbReference>
<dbReference type="AlphaFoldDB" id="A0A085MDC0"/>
<evidence type="ECO:0000313" key="7">
    <source>
        <dbReference type="Proteomes" id="UP000030764"/>
    </source>
</evidence>
<feature type="region of interest" description="Disordered" evidence="4">
    <location>
        <begin position="647"/>
        <end position="669"/>
    </location>
</feature>
<sequence>MLVLARGRDPEELIKENAYDIEAWYVLIHRLKKDPIDACRPHFEKLVKVFPSCGLYWKVYVEQEIAAGNFAQAESLFDRCLLEVLSIDLWKCYVKYVCNYFSTRNVRKVRDAFEFALDKVGFDHQAYSIYNDYVDFLVAANSAGEIKLDESIAIIRGVYLRAINTPMAKHSLLWKRYCAFEQKVDMRQANDRTAAVRQVYLRIQQLSLQMDAVMCNIDRKRVSVPCTNSASENEQVLAWREFIAWEQSNPLQAVDYCLYARRVIYAYEQALLCFSFHVEFWCEAVEFLQNAAERMFELAVRGRFYSIVLPKNSIYSKMEEAGRNAHKDTVALFERAINSSMCKTLLIYCLYAEFEEGCNRLANVHSIYRRFISRSDVDPSLAYIHYMKFANRTEGIRSVRTIFKAAREDGRVKSEVYTVAALLEYFGNQDASVAVRIFELGLKKFPSDSDFALSYTNFLLHFNEDASIRVLFERVLSSGNLPLEKSIALWDQYIDFESRIGGLTGIVKVSERRQDALSRQFGEMPTALLVDRYRFMDLMPAPEDDLRMLGYPELIAMSRSYETNGMDNDKGGTSAVVQPDLTHLIPFKPRRICRGFFHPVPGGDFPPPPSTTRILSMIPPPRCFDGPFVKVDELLAKLQNFDLSTSSGESEAAEKGIKKEKSEFQRQTAYPARASERELVYGAQPTSLPVSRVAEQDDEKLMVYSPPVHDIYLRRRQKKF</sequence>
<accession>A0A085MDC0</accession>
<evidence type="ECO:0000256" key="4">
    <source>
        <dbReference type="SAM" id="MobiDB-lite"/>
    </source>
</evidence>
<evidence type="ECO:0000313" key="6">
    <source>
        <dbReference type="EMBL" id="KFD55216.1"/>
    </source>
</evidence>
<evidence type="ECO:0000259" key="5">
    <source>
        <dbReference type="Pfam" id="PF05843"/>
    </source>
</evidence>
<dbReference type="GO" id="GO:0005634">
    <property type="term" value="C:nucleus"/>
    <property type="evidence" value="ECO:0007669"/>
    <property type="project" value="UniProtKB-SubCell"/>
</dbReference>
<protein>
    <recommendedName>
        <fullName evidence="5">Suppressor of forked domain-containing protein</fullName>
    </recommendedName>
</protein>
<dbReference type="Proteomes" id="UP000030764">
    <property type="component" value="Unassembled WGS sequence"/>
</dbReference>
<name>A0A085MDC0_9BILA</name>
<dbReference type="SUPFAM" id="SSF48452">
    <property type="entry name" value="TPR-like"/>
    <property type="match status" value="1"/>
</dbReference>
<evidence type="ECO:0000256" key="1">
    <source>
        <dbReference type="ARBA" id="ARBA00004123"/>
    </source>
</evidence>
<keyword evidence="7" id="KW-1185">Reference proteome</keyword>
<dbReference type="InterPro" id="IPR045243">
    <property type="entry name" value="Rna14-like"/>
</dbReference>
<dbReference type="InterPro" id="IPR011990">
    <property type="entry name" value="TPR-like_helical_dom_sf"/>
</dbReference>
<comment type="subcellular location">
    <subcellularLocation>
        <location evidence="1">Nucleus</location>
    </subcellularLocation>
</comment>